<name>A0A7X1FRM8_9SPHN</name>
<evidence type="ECO:0000313" key="3">
    <source>
        <dbReference type="Proteomes" id="UP000566813"/>
    </source>
</evidence>
<comment type="caution">
    <text evidence="2">The sequence shown here is derived from an EMBL/GenBank/DDBJ whole genome shotgun (WGS) entry which is preliminary data.</text>
</comment>
<keyword evidence="3" id="KW-1185">Reference proteome</keyword>
<evidence type="ECO:0000313" key="2">
    <source>
        <dbReference type="EMBL" id="MBC2665705.1"/>
    </source>
</evidence>
<dbReference type="Pfam" id="PF13577">
    <property type="entry name" value="SnoaL_4"/>
    <property type="match status" value="1"/>
</dbReference>
<evidence type="ECO:0000259" key="1">
    <source>
        <dbReference type="Pfam" id="PF13577"/>
    </source>
</evidence>
<dbReference type="AlphaFoldDB" id="A0A7X1FRM8"/>
<gene>
    <name evidence="2" type="ORF">H7F51_09225</name>
</gene>
<dbReference type="Gene3D" id="3.10.450.50">
    <property type="match status" value="1"/>
</dbReference>
<protein>
    <submittedName>
        <fullName evidence="2">Nuclear transport factor 2 family protein</fullName>
    </submittedName>
</protein>
<dbReference type="RefSeq" id="WP_185663965.1">
    <property type="nucleotide sequence ID" value="NZ_JACLAW010000006.1"/>
</dbReference>
<dbReference type="InterPro" id="IPR032710">
    <property type="entry name" value="NTF2-like_dom_sf"/>
</dbReference>
<dbReference type="SUPFAM" id="SSF54427">
    <property type="entry name" value="NTF2-like"/>
    <property type="match status" value="1"/>
</dbReference>
<dbReference type="EMBL" id="JACLAW010000006">
    <property type="protein sequence ID" value="MBC2665705.1"/>
    <property type="molecule type" value="Genomic_DNA"/>
</dbReference>
<dbReference type="Proteomes" id="UP000566813">
    <property type="component" value="Unassembled WGS sequence"/>
</dbReference>
<reference evidence="2 3" key="1">
    <citation type="submission" date="2020-08" db="EMBL/GenBank/DDBJ databases">
        <title>The genome sequence of type strain Novosphingobium flavum NBRC 111647.</title>
        <authorList>
            <person name="Liu Y."/>
        </authorList>
    </citation>
    <scope>NUCLEOTIDE SEQUENCE [LARGE SCALE GENOMIC DNA]</scope>
    <source>
        <strain evidence="2 3">NBRC 111647</strain>
    </source>
</reference>
<sequence length="247" mass="28445">MTDINVLQHKLDTLSLEVDRLKSVNDITNLMSSYEYLHFPHLFHRKPELFALSMPDVSMDLSNGGIFVGKDAIEFLWNGLLGRAGNEPGAFFLHTLTTPNIQVSGDGETAKAIWLSPGLETYYHDHAHTVPEGHVEGKAPMRAYWCWGKYACDFIREKGEWKIWHMKWIRSFRCDFYESWVDDKVSTAPAAAYPKFPRDDIKPPRFHEPYNPKIPQKAIPAIPQPYETFDDPDWIYSGYEDVIPPKA</sequence>
<organism evidence="2 3">
    <name type="scientific">Novosphingobium flavum</name>
    <dbReference type="NCBI Taxonomy" id="1778672"/>
    <lineage>
        <taxon>Bacteria</taxon>
        <taxon>Pseudomonadati</taxon>
        <taxon>Pseudomonadota</taxon>
        <taxon>Alphaproteobacteria</taxon>
        <taxon>Sphingomonadales</taxon>
        <taxon>Sphingomonadaceae</taxon>
        <taxon>Novosphingobium</taxon>
    </lineage>
</organism>
<feature type="domain" description="SnoaL-like" evidence="1">
    <location>
        <begin position="24"/>
        <end position="167"/>
    </location>
</feature>
<accession>A0A7X1FRM8</accession>
<dbReference type="InterPro" id="IPR037401">
    <property type="entry name" value="SnoaL-like"/>
</dbReference>
<proteinExistence type="predicted"/>